<keyword evidence="2" id="KW-1185">Reference proteome</keyword>
<reference evidence="1" key="1">
    <citation type="journal article" date="2023" name="Plant J.">
        <title>The genome of the king protea, Protea cynaroides.</title>
        <authorList>
            <person name="Chang J."/>
            <person name="Duong T.A."/>
            <person name="Schoeman C."/>
            <person name="Ma X."/>
            <person name="Roodt D."/>
            <person name="Barker N."/>
            <person name="Li Z."/>
            <person name="Van de Peer Y."/>
            <person name="Mizrachi E."/>
        </authorList>
    </citation>
    <scope>NUCLEOTIDE SEQUENCE</scope>
    <source>
        <tissue evidence="1">Young leaves</tissue>
    </source>
</reference>
<accession>A0A9Q0KCC6</accession>
<dbReference type="OrthoDB" id="1937434at2759"/>
<comment type="caution">
    <text evidence="1">The sequence shown here is derived from an EMBL/GenBank/DDBJ whole genome shotgun (WGS) entry which is preliminary data.</text>
</comment>
<dbReference type="AlphaFoldDB" id="A0A9Q0KCC6"/>
<gene>
    <name evidence="1" type="ORF">NE237_014568</name>
</gene>
<protein>
    <submittedName>
        <fullName evidence="1">Uncharacterized protein</fullName>
    </submittedName>
</protein>
<name>A0A9Q0KCC6_9MAGN</name>
<organism evidence="1 2">
    <name type="scientific">Protea cynaroides</name>
    <dbReference type="NCBI Taxonomy" id="273540"/>
    <lineage>
        <taxon>Eukaryota</taxon>
        <taxon>Viridiplantae</taxon>
        <taxon>Streptophyta</taxon>
        <taxon>Embryophyta</taxon>
        <taxon>Tracheophyta</taxon>
        <taxon>Spermatophyta</taxon>
        <taxon>Magnoliopsida</taxon>
        <taxon>Proteales</taxon>
        <taxon>Proteaceae</taxon>
        <taxon>Protea</taxon>
    </lineage>
</organism>
<proteinExistence type="predicted"/>
<sequence length="168" mass="18307">MTGADDGSSGRSRMMRKSHVRFPEKGVATYWSFDQPPPVNSALGPPLTLPMMIQSLMGLQDIPAFSGLYSHHCPETSSPVCENLVSKHEPNSIQKKGFTASVFAFLGRLMSGRWFAIYFAEVGLISSSPNAGWFAIYFAEGALSLDIGRLFKGYGMGVFSYVGTSLHI</sequence>
<dbReference type="EMBL" id="JAMYWD010000006">
    <property type="protein sequence ID" value="KAJ4967867.1"/>
    <property type="molecule type" value="Genomic_DNA"/>
</dbReference>
<evidence type="ECO:0000313" key="2">
    <source>
        <dbReference type="Proteomes" id="UP001141806"/>
    </source>
</evidence>
<evidence type="ECO:0000313" key="1">
    <source>
        <dbReference type="EMBL" id="KAJ4967867.1"/>
    </source>
</evidence>
<dbReference type="Proteomes" id="UP001141806">
    <property type="component" value="Unassembled WGS sequence"/>
</dbReference>